<evidence type="ECO:0000256" key="4">
    <source>
        <dbReference type="ARBA" id="ARBA00022857"/>
    </source>
</evidence>
<keyword evidence="17" id="KW-1185">Reference proteome</keyword>
<dbReference type="EMBL" id="JAJQKU010000002">
    <property type="protein sequence ID" value="MCD9096635.1"/>
    <property type="molecule type" value="Genomic_DNA"/>
</dbReference>
<evidence type="ECO:0000259" key="14">
    <source>
        <dbReference type="Pfam" id="PF01113"/>
    </source>
</evidence>
<keyword evidence="8 13" id="KW-0457">Lysine biosynthesis</keyword>
<comment type="pathway">
    <text evidence="9 13">Amino-acid biosynthesis; L-lysine biosynthesis via DAP pathway; (S)-tetrahydrodipicolinate from L-aspartate: step 4/4.</text>
</comment>
<keyword evidence="4 13" id="KW-0521">NADP</keyword>
<dbReference type="Pfam" id="PF01113">
    <property type="entry name" value="DapB_N"/>
    <property type="match status" value="1"/>
</dbReference>
<keyword evidence="5 13" id="KW-0220">Diaminopimelate biosynthesis</keyword>
<evidence type="ECO:0000256" key="9">
    <source>
        <dbReference type="ARBA" id="ARBA00037922"/>
    </source>
</evidence>
<dbReference type="InterPro" id="IPR022664">
    <property type="entry name" value="DapB_N_CS"/>
</dbReference>
<sequence>MSTRPRILVHGASGRMGQALLRLAAGREDLDIVAAVSGRAPKQRVIDGVPYFGASELGGAPTFDVAIDFSLPGGFDPLLALCLKRGAALVSGTTGLDDAQRAALDGAAATIPVLWASNFSLGVAVLQDLVARAAAVLPGWDCDIVESHHTRKLDAPSGTALTLGEAAAGQGATPHYASIRAGDIVGEHLVQFTSQGERIELVHRATNRDIFASGALHVAARLAGRPPRRYAIADLLGDAAG</sequence>
<comment type="caution">
    <text evidence="16">The sequence shown here is derived from an EMBL/GenBank/DDBJ whole genome shotgun (WGS) entry which is preliminary data.</text>
</comment>
<dbReference type="HAMAP" id="MF_00102">
    <property type="entry name" value="DapB"/>
    <property type="match status" value="1"/>
</dbReference>
<organism evidence="16 17">
    <name type="scientific">Luteimonas fraxinea</name>
    <dbReference type="NCBI Taxonomy" id="2901869"/>
    <lineage>
        <taxon>Bacteria</taxon>
        <taxon>Pseudomonadati</taxon>
        <taxon>Pseudomonadota</taxon>
        <taxon>Gammaproteobacteria</taxon>
        <taxon>Lysobacterales</taxon>
        <taxon>Lysobacteraceae</taxon>
        <taxon>Luteimonas</taxon>
    </lineage>
</organism>
<name>A0ABS8UCL8_9GAMM</name>
<dbReference type="CDD" id="cd02274">
    <property type="entry name" value="DHDPR_N"/>
    <property type="match status" value="1"/>
</dbReference>
<feature type="active site" description="Proton donor/acceptor" evidence="13">
    <location>
        <position position="148"/>
    </location>
</feature>
<feature type="binding site" evidence="13">
    <location>
        <begin position="116"/>
        <end position="119"/>
    </location>
    <ligand>
        <name>NAD(+)</name>
        <dbReference type="ChEBI" id="CHEBI:57540"/>
    </ligand>
</feature>
<feature type="binding site" evidence="13">
    <location>
        <position position="149"/>
    </location>
    <ligand>
        <name>(S)-2,3,4,5-tetrahydrodipicolinate</name>
        <dbReference type="ChEBI" id="CHEBI:16845"/>
    </ligand>
</feature>
<dbReference type="Gene3D" id="3.30.360.10">
    <property type="entry name" value="Dihydrodipicolinate Reductase, domain 2"/>
    <property type="match status" value="1"/>
</dbReference>
<evidence type="ECO:0000256" key="1">
    <source>
        <dbReference type="ARBA" id="ARBA00006642"/>
    </source>
</evidence>
<comment type="catalytic activity">
    <reaction evidence="11 13">
        <text>(S)-2,3,4,5-tetrahydrodipicolinate + NADP(+) + H2O = (2S,4S)-4-hydroxy-2,3,4,5-tetrahydrodipicolinate + NADPH + H(+)</text>
        <dbReference type="Rhea" id="RHEA:35331"/>
        <dbReference type="ChEBI" id="CHEBI:15377"/>
        <dbReference type="ChEBI" id="CHEBI:15378"/>
        <dbReference type="ChEBI" id="CHEBI:16845"/>
        <dbReference type="ChEBI" id="CHEBI:57783"/>
        <dbReference type="ChEBI" id="CHEBI:58349"/>
        <dbReference type="ChEBI" id="CHEBI:67139"/>
        <dbReference type="EC" id="1.17.1.8"/>
    </reaction>
</comment>
<dbReference type="PANTHER" id="PTHR20836">
    <property type="entry name" value="DIHYDRODIPICOLINATE REDUCTASE"/>
    <property type="match status" value="1"/>
</dbReference>
<feature type="active site" description="Proton donor" evidence="13">
    <location>
        <position position="152"/>
    </location>
</feature>
<feature type="binding site" evidence="13">
    <location>
        <begin position="11"/>
        <end position="16"/>
    </location>
    <ligand>
        <name>NAD(+)</name>
        <dbReference type="ChEBI" id="CHEBI:57540"/>
    </ligand>
</feature>
<proteinExistence type="inferred from homology"/>
<keyword evidence="2 13" id="KW-0963">Cytoplasm</keyword>
<gene>
    <name evidence="13 16" type="primary">dapB</name>
    <name evidence="16" type="ORF">LTT95_06730</name>
</gene>
<dbReference type="Proteomes" id="UP001430360">
    <property type="component" value="Unassembled WGS sequence"/>
</dbReference>
<comment type="subcellular location">
    <subcellularLocation>
        <location evidence="13">Cytoplasm</location>
    </subcellularLocation>
</comment>
<dbReference type="InterPro" id="IPR023940">
    <property type="entry name" value="DHDPR_bac"/>
</dbReference>
<dbReference type="NCBIfam" id="TIGR00036">
    <property type="entry name" value="dapB"/>
    <property type="match status" value="1"/>
</dbReference>
<dbReference type="EC" id="1.17.1.8" evidence="10 13"/>
<comment type="caution">
    <text evidence="13">Lacks conserved residue(s) required for the propagation of feature annotation.</text>
</comment>
<dbReference type="RefSeq" id="WP_232135434.1">
    <property type="nucleotide sequence ID" value="NZ_CP089507.1"/>
</dbReference>
<evidence type="ECO:0000256" key="12">
    <source>
        <dbReference type="ARBA" id="ARBA00049396"/>
    </source>
</evidence>
<reference evidence="16" key="2">
    <citation type="journal article" date="2022" name="Syst. Appl. Microbiol.">
        <title>Physiological and genomic characterisation of Luteimonas fraxinea sp. nov., a bacterial species associated with trees tolerant to ash dieback.</title>
        <authorList>
            <person name="Ulrich K."/>
            <person name="Becker R."/>
            <person name="Behrendt U."/>
            <person name="Kube M."/>
            <person name="Schneck V."/>
            <person name="Ulrich A."/>
        </authorList>
    </citation>
    <scope>NUCLEOTIDE SEQUENCE</scope>
    <source>
        <strain evidence="16">A1P009</strain>
    </source>
</reference>
<dbReference type="PANTHER" id="PTHR20836:SF0">
    <property type="entry name" value="4-HYDROXY-TETRAHYDRODIPICOLINATE REDUCTASE 1, CHLOROPLASTIC-RELATED"/>
    <property type="match status" value="1"/>
</dbReference>
<evidence type="ECO:0000313" key="17">
    <source>
        <dbReference type="Proteomes" id="UP001430360"/>
    </source>
</evidence>
<dbReference type="Gene3D" id="3.40.50.720">
    <property type="entry name" value="NAD(P)-binding Rossmann-like Domain"/>
    <property type="match status" value="1"/>
</dbReference>
<comment type="catalytic activity">
    <reaction evidence="12 13">
        <text>(S)-2,3,4,5-tetrahydrodipicolinate + NAD(+) + H2O = (2S,4S)-4-hydroxy-2,3,4,5-tetrahydrodipicolinate + NADH + H(+)</text>
        <dbReference type="Rhea" id="RHEA:35323"/>
        <dbReference type="ChEBI" id="CHEBI:15377"/>
        <dbReference type="ChEBI" id="CHEBI:15378"/>
        <dbReference type="ChEBI" id="CHEBI:16845"/>
        <dbReference type="ChEBI" id="CHEBI:57540"/>
        <dbReference type="ChEBI" id="CHEBI:57945"/>
        <dbReference type="ChEBI" id="CHEBI:67139"/>
        <dbReference type="EC" id="1.17.1.8"/>
    </reaction>
</comment>
<comment type="subunit">
    <text evidence="13">Homotetramer.</text>
</comment>
<evidence type="ECO:0000256" key="2">
    <source>
        <dbReference type="ARBA" id="ARBA00022490"/>
    </source>
</evidence>
<evidence type="ECO:0000256" key="3">
    <source>
        <dbReference type="ARBA" id="ARBA00022605"/>
    </source>
</evidence>
<keyword evidence="7 13" id="KW-0520">NAD</keyword>
<accession>A0ABS8UCL8</accession>
<dbReference type="SUPFAM" id="SSF51735">
    <property type="entry name" value="NAD(P)-binding Rossmann-fold domains"/>
    <property type="match status" value="1"/>
</dbReference>
<keyword evidence="3 13" id="KW-0028">Amino-acid biosynthesis</keyword>
<evidence type="ECO:0000313" key="16">
    <source>
        <dbReference type="EMBL" id="MCD9096635.1"/>
    </source>
</evidence>
<keyword evidence="6 13" id="KW-0560">Oxidoreductase</keyword>
<evidence type="ECO:0000256" key="6">
    <source>
        <dbReference type="ARBA" id="ARBA00023002"/>
    </source>
</evidence>
<dbReference type="InterPro" id="IPR022663">
    <property type="entry name" value="DapB_C"/>
</dbReference>
<feature type="domain" description="Dihydrodipicolinate reductase N-terminal" evidence="14">
    <location>
        <begin position="6"/>
        <end position="119"/>
    </location>
</feature>
<feature type="binding site" evidence="13">
    <location>
        <begin position="92"/>
        <end position="94"/>
    </location>
    <ligand>
        <name>NAD(+)</name>
        <dbReference type="ChEBI" id="CHEBI:57540"/>
    </ligand>
</feature>
<evidence type="ECO:0000256" key="13">
    <source>
        <dbReference type="HAMAP-Rule" id="MF_00102"/>
    </source>
</evidence>
<dbReference type="PROSITE" id="PS01298">
    <property type="entry name" value="DAPB"/>
    <property type="match status" value="1"/>
</dbReference>
<evidence type="ECO:0000259" key="15">
    <source>
        <dbReference type="Pfam" id="PF05173"/>
    </source>
</evidence>
<comment type="function">
    <text evidence="13">Catalyzes the conversion of 4-hydroxy-tetrahydrodipicolinate (HTPA) to tetrahydrodipicolinate.</text>
</comment>
<dbReference type="InterPro" id="IPR036291">
    <property type="entry name" value="NAD(P)-bd_dom_sf"/>
</dbReference>
<reference evidence="16" key="1">
    <citation type="submission" date="2021-12" db="EMBL/GenBank/DDBJ databases">
        <authorList>
            <person name="Ulrich A."/>
        </authorList>
    </citation>
    <scope>NUCLEOTIDE SEQUENCE</scope>
    <source>
        <strain evidence="16">A1P009</strain>
    </source>
</reference>
<feature type="binding site" evidence="13">
    <location>
        <position position="39"/>
    </location>
    <ligand>
        <name>NADP(+)</name>
        <dbReference type="ChEBI" id="CHEBI:58349"/>
    </ligand>
</feature>
<evidence type="ECO:0000256" key="10">
    <source>
        <dbReference type="ARBA" id="ARBA00038983"/>
    </source>
</evidence>
<dbReference type="Pfam" id="PF05173">
    <property type="entry name" value="DapB_C"/>
    <property type="match status" value="1"/>
</dbReference>
<evidence type="ECO:0000256" key="5">
    <source>
        <dbReference type="ARBA" id="ARBA00022915"/>
    </source>
</evidence>
<dbReference type="SUPFAM" id="SSF55347">
    <property type="entry name" value="Glyceraldehyde-3-phosphate dehydrogenase-like, C-terminal domain"/>
    <property type="match status" value="1"/>
</dbReference>
<evidence type="ECO:0000256" key="11">
    <source>
        <dbReference type="ARBA" id="ARBA00049080"/>
    </source>
</evidence>
<dbReference type="InterPro" id="IPR000846">
    <property type="entry name" value="DapB_N"/>
</dbReference>
<comment type="similarity">
    <text evidence="1 13">Belongs to the DapB family.</text>
</comment>
<feature type="binding site" evidence="13">
    <location>
        <begin position="158"/>
        <end position="159"/>
    </location>
    <ligand>
        <name>(S)-2,3,4,5-tetrahydrodipicolinate</name>
        <dbReference type="ChEBI" id="CHEBI:16845"/>
    </ligand>
</feature>
<feature type="domain" description="Dihydrodipicolinate reductase C-terminal" evidence="15">
    <location>
        <begin position="122"/>
        <end position="236"/>
    </location>
</feature>
<dbReference type="PIRSF" id="PIRSF000161">
    <property type="entry name" value="DHPR"/>
    <property type="match status" value="1"/>
</dbReference>
<evidence type="ECO:0000256" key="8">
    <source>
        <dbReference type="ARBA" id="ARBA00023154"/>
    </source>
</evidence>
<evidence type="ECO:0000256" key="7">
    <source>
        <dbReference type="ARBA" id="ARBA00023027"/>
    </source>
</evidence>
<dbReference type="GO" id="GO:0008839">
    <property type="term" value="F:4-hydroxy-tetrahydrodipicolinate reductase"/>
    <property type="evidence" value="ECO:0007669"/>
    <property type="project" value="UniProtKB-EC"/>
</dbReference>
<comment type="caution">
    <text evidence="13">Was originally thought to be a dihydrodipicolinate reductase (DHDPR), catalyzing the conversion of dihydrodipicolinate to tetrahydrodipicolinate. However, it was shown in E.coli that the substrate of the enzymatic reaction is not dihydrodipicolinate (DHDP) but in fact (2S,4S)-4-hydroxy-2,3,4,5-tetrahydrodipicolinic acid (HTPA), the product released by the DapA-catalyzed reaction.</text>
</comment>
<protein>
    <recommendedName>
        <fullName evidence="10 13">4-hydroxy-tetrahydrodipicolinate reductase</fullName>
        <shortName evidence="13">HTPA reductase</shortName>
        <ecNumber evidence="10 13">1.17.1.8</ecNumber>
    </recommendedName>
</protein>